<feature type="binding site" evidence="3">
    <location>
        <position position="380"/>
    </location>
    <ligand>
        <name>Zn(2+)</name>
        <dbReference type="ChEBI" id="CHEBI:29105"/>
        <label>2</label>
    </ligand>
</feature>
<dbReference type="SUPFAM" id="SSF55031">
    <property type="entry name" value="Bacterial exopeptidase dimerisation domain"/>
    <property type="match status" value="1"/>
</dbReference>
<dbReference type="Pfam" id="PF07687">
    <property type="entry name" value="M20_dimer"/>
    <property type="match status" value="1"/>
</dbReference>
<evidence type="ECO:0000259" key="4">
    <source>
        <dbReference type="Pfam" id="PF07687"/>
    </source>
</evidence>
<proteinExistence type="inferred from homology"/>
<dbReference type="PIRSF" id="PIRSF001235">
    <property type="entry name" value="Amidase_carbamoylase"/>
    <property type="match status" value="1"/>
</dbReference>
<keyword evidence="3" id="KW-0862">Zinc</keyword>
<dbReference type="NCBIfam" id="NF006771">
    <property type="entry name" value="PRK09290.1-5"/>
    <property type="match status" value="1"/>
</dbReference>
<dbReference type="EC" id="3.5.1.87" evidence="5"/>
<dbReference type="NCBIfam" id="NF006769">
    <property type="entry name" value="PRK09290.1-3"/>
    <property type="match status" value="1"/>
</dbReference>
<dbReference type="EMBL" id="LR134481">
    <property type="protein sequence ID" value="VEI32147.1"/>
    <property type="molecule type" value="Genomic_DNA"/>
</dbReference>
<keyword evidence="3" id="KW-0479">Metal-binding</keyword>
<dbReference type="PANTHER" id="PTHR32494:SF5">
    <property type="entry name" value="ALLANTOATE AMIDOHYDROLASE"/>
    <property type="match status" value="1"/>
</dbReference>
<protein>
    <submittedName>
        <fullName evidence="5">Allantoate amidohydrolase</fullName>
        <ecNumber evidence="5">3.5.1.87</ecNumber>
    </submittedName>
</protein>
<dbReference type="GO" id="GO:0050538">
    <property type="term" value="F:N-carbamoyl-L-amino-acid hydrolase activity"/>
    <property type="evidence" value="ECO:0007669"/>
    <property type="project" value="UniProtKB-EC"/>
</dbReference>
<feature type="domain" description="Peptidase M20 dimerisation" evidence="4">
    <location>
        <begin position="209"/>
        <end position="310"/>
    </location>
</feature>
<name>A0A3S4ZJ33_HAEPA</name>
<gene>
    <name evidence="5" type="primary">amaB</name>
    <name evidence="5" type="ORF">NCTC10665_01501</name>
</gene>
<dbReference type="InterPro" id="IPR002933">
    <property type="entry name" value="Peptidase_M20"/>
</dbReference>
<accession>A0A3S4ZJ33</accession>
<dbReference type="GO" id="GO:0046872">
    <property type="term" value="F:metal ion binding"/>
    <property type="evidence" value="ECO:0007669"/>
    <property type="project" value="UniProtKB-KW"/>
</dbReference>
<sequence>MNVNNSRLLHLLDVFSQFGKTPLNGVTRFALSNEDKLARDYLIKLSKEAGFSIKIDAIGNIFIRRGGKDNQLAPILIGSHGDSQPLGGRYDGIYGVLAGLEVLLSLNDHNIETERPIDLVMWTNEEGARFSPAMMGASVFIGNLSLTAALSEKDKDGISVEEALNNINYLGTDDFASYHPYAVLELHIEQGPVLENNQTEIGVVTGALGQNWYQITLTGLSSHAGTTPMNMRQDASVGMANAIVKFNKLGLREVVNQGRMTVGQIKLTPNSPNVIPGQAYFTLEVRHPNEQSLINIERKIYQILNDIARENNLVFDIKKVVSLSPVKFNSELIKTVQESCNSLGYSWEYIVSGAGHDACQLNHKFPTSMIFIPCVNGLSHNEAENITDEWCKNGARVLLNSTVALANKI</sequence>
<evidence type="ECO:0000313" key="6">
    <source>
        <dbReference type="Proteomes" id="UP000268879"/>
    </source>
</evidence>
<evidence type="ECO:0000256" key="3">
    <source>
        <dbReference type="PIRSR" id="PIRSR001235-1"/>
    </source>
</evidence>
<dbReference type="Gene3D" id="3.40.630.10">
    <property type="entry name" value="Zn peptidases"/>
    <property type="match status" value="1"/>
</dbReference>
<reference evidence="5 6" key="1">
    <citation type="submission" date="2018-12" db="EMBL/GenBank/DDBJ databases">
        <authorList>
            <consortium name="Pathogen Informatics"/>
        </authorList>
    </citation>
    <scope>NUCLEOTIDE SEQUENCE [LARGE SCALE GENOMIC DNA]</scope>
    <source>
        <strain evidence="5 6">NCTC10665</strain>
    </source>
</reference>
<organism evidence="5 6">
    <name type="scientific">Haemophilus parainfluenzae</name>
    <dbReference type="NCBI Taxonomy" id="729"/>
    <lineage>
        <taxon>Bacteria</taxon>
        <taxon>Pseudomonadati</taxon>
        <taxon>Pseudomonadota</taxon>
        <taxon>Gammaproteobacteria</taxon>
        <taxon>Pasteurellales</taxon>
        <taxon>Pasteurellaceae</taxon>
        <taxon>Haemophilus</taxon>
    </lineage>
</organism>
<evidence type="ECO:0000313" key="5">
    <source>
        <dbReference type="EMBL" id="VEI32147.1"/>
    </source>
</evidence>
<feature type="binding site" evidence="3">
    <location>
        <position position="187"/>
    </location>
    <ligand>
        <name>Zn(2+)</name>
        <dbReference type="ChEBI" id="CHEBI:29105"/>
        <label>1</label>
    </ligand>
</feature>
<comment type="cofactor">
    <cofactor evidence="3">
        <name>Zn(2+)</name>
        <dbReference type="ChEBI" id="CHEBI:29105"/>
    </cofactor>
    <text evidence="3">Binds 2 Zn(2+) ions per subunit.</text>
</comment>
<dbReference type="Proteomes" id="UP000268879">
    <property type="component" value="Chromosome"/>
</dbReference>
<dbReference type="GO" id="GO:0016813">
    <property type="term" value="F:hydrolase activity, acting on carbon-nitrogen (but not peptide) bonds, in linear amidines"/>
    <property type="evidence" value="ECO:0007669"/>
    <property type="project" value="InterPro"/>
</dbReference>
<dbReference type="NCBIfam" id="TIGR01879">
    <property type="entry name" value="hydantase"/>
    <property type="match status" value="1"/>
</dbReference>
<dbReference type="AlphaFoldDB" id="A0A3S4ZJ33"/>
<keyword evidence="2 5" id="KW-0378">Hydrolase</keyword>
<feature type="binding site" evidence="3">
    <location>
        <position position="80"/>
    </location>
    <ligand>
        <name>Zn(2+)</name>
        <dbReference type="ChEBI" id="CHEBI:29105"/>
        <label>1</label>
    </ligand>
</feature>
<dbReference type="InterPro" id="IPR011650">
    <property type="entry name" value="Peptidase_M20_dimer"/>
</dbReference>
<evidence type="ECO:0000256" key="2">
    <source>
        <dbReference type="ARBA" id="ARBA00022801"/>
    </source>
</evidence>
<feature type="binding site" evidence="3">
    <location>
        <position position="126"/>
    </location>
    <ligand>
        <name>Zn(2+)</name>
        <dbReference type="ChEBI" id="CHEBI:29105"/>
        <label>2</label>
    </ligand>
</feature>
<dbReference type="SUPFAM" id="SSF53187">
    <property type="entry name" value="Zn-dependent exopeptidases"/>
    <property type="match status" value="1"/>
</dbReference>
<dbReference type="InterPro" id="IPR036264">
    <property type="entry name" value="Bact_exopeptidase_dim_dom"/>
</dbReference>
<dbReference type="Gene3D" id="3.30.70.360">
    <property type="match status" value="1"/>
</dbReference>
<feature type="binding site" evidence="3">
    <location>
        <position position="91"/>
    </location>
    <ligand>
        <name>Zn(2+)</name>
        <dbReference type="ChEBI" id="CHEBI:29105"/>
        <label>1</label>
    </ligand>
</feature>
<dbReference type="CDD" id="cd03884">
    <property type="entry name" value="M20_bAS"/>
    <property type="match status" value="1"/>
</dbReference>
<comment type="similarity">
    <text evidence="1">Belongs to the peptidase M20 family.</text>
</comment>
<evidence type="ECO:0000256" key="1">
    <source>
        <dbReference type="ARBA" id="ARBA00006153"/>
    </source>
</evidence>
<dbReference type="RefSeq" id="WP_164757069.1">
    <property type="nucleotide sequence ID" value="NZ_LR134481.1"/>
</dbReference>
<dbReference type="PANTHER" id="PTHR32494">
    <property type="entry name" value="ALLANTOATE DEIMINASE-RELATED"/>
    <property type="match status" value="1"/>
</dbReference>
<feature type="binding site" evidence="3">
    <location>
        <position position="91"/>
    </location>
    <ligand>
        <name>Zn(2+)</name>
        <dbReference type="ChEBI" id="CHEBI:29105"/>
        <label>2</label>
    </ligand>
</feature>
<dbReference type="InterPro" id="IPR010158">
    <property type="entry name" value="Amidase_Cbmase"/>
</dbReference>
<dbReference type="Pfam" id="PF01546">
    <property type="entry name" value="Peptidase_M20"/>
    <property type="match status" value="1"/>
</dbReference>